<organism evidence="10 11">
    <name type="scientific">Oceanobacillus halophilus</name>
    <dbReference type="NCBI Taxonomy" id="930130"/>
    <lineage>
        <taxon>Bacteria</taxon>
        <taxon>Bacillati</taxon>
        <taxon>Bacillota</taxon>
        <taxon>Bacilli</taxon>
        <taxon>Bacillales</taxon>
        <taxon>Bacillaceae</taxon>
        <taxon>Oceanobacillus</taxon>
    </lineage>
</organism>
<evidence type="ECO:0000256" key="6">
    <source>
        <dbReference type="ARBA" id="ARBA00022840"/>
    </source>
</evidence>
<feature type="compositionally biased region" description="Polar residues" evidence="8">
    <location>
        <begin position="8"/>
        <end position="22"/>
    </location>
</feature>
<feature type="domain" description="Riboflavin kinase" evidence="9">
    <location>
        <begin position="20"/>
        <end position="108"/>
    </location>
</feature>
<evidence type="ECO:0000259" key="9">
    <source>
        <dbReference type="Pfam" id="PF01687"/>
    </source>
</evidence>
<accession>A0A495A1M8</accession>
<evidence type="ECO:0000256" key="3">
    <source>
        <dbReference type="ARBA" id="ARBA00022643"/>
    </source>
</evidence>
<dbReference type="InterPro" id="IPR015865">
    <property type="entry name" value="Riboflavin_kinase_bac/euk"/>
</dbReference>
<gene>
    <name evidence="10" type="ORF">D8M06_10855</name>
</gene>
<evidence type="ECO:0000256" key="2">
    <source>
        <dbReference type="ARBA" id="ARBA00022630"/>
    </source>
</evidence>
<evidence type="ECO:0000256" key="5">
    <source>
        <dbReference type="ARBA" id="ARBA00022741"/>
    </source>
</evidence>
<dbReference type="EMBL" id="RBZP01000007">
    <property type="protein sequence ID" value="RKQ33264.1"/>
    <property type="molecule type" value="Genomic_DNA"/>
</dbReference>
<evidence type="ECO:0000313" key="11">
    <source>
        <dbReference type="Proteomes" id="UP000269301"/>
    </source>
</evidence>
<proteinExistence type="predicted"/>
<protein>
    <recommendedName>
        <fullName evidence="1">riboflavin kinase</fullName>
        <ecNumber evidence="1">2.7.1.26</ecNumber>
    </recommendedName>
</protein>
<dbReference type="EC" id="2.7.1.26" evidence="1"/>
<keyword evidence="6" id="KW-0067">ATP-binding</keyword>
<dbReference type="SUPFAM" id="SSF82114">
    <property type="entry name" value="Riboflavin kinase-like"/>
    <property type="match status" value="1"/>
</dbReference>
<keyword evidence="11" id="KW-1185">Reference proteome</keyword>
<dbReference type="InterPro" id="IPR023465">
    <property type="entry name" value="Riboflavin_kinase_dom_sf"/>
</dbReference>
<sequence>MKHHKITRSFQTSKTERANSPYTIPGIIRHNSSRNNIADYQTANLIINSAIEIPDPGIHSVKIKIDTCTYDAVAIISKTIINHDKQPMIKLFIKDFNGEFNNENVLVWSSHLQHSHKAVC</sequence>
<keyword evidence="2" id="KW-0285">Flavoprotein</keyword>
<dbReference type="Proteomes" id="UP000269301">
    <property type="component" value="Unassembled WGS sequence"/>
</dbReference>
<dbReference type="Gene3D" id="2.40.30.30">
    <property type="entry name" value="Riboflavin kinase-like"/>
    <property type="match status" value="1"/>
</dbReference>
<evidence type="ECO:0000313" key="10">
    <source>
        <dbReference type="EMBL" id="RKQ33264.1"/>
    </source>
</evidence>
<evidence type="ECO:0000256" key="7">
    <source>
        <dbReference type="ARBA" id="ARBA00047880"/>
    </source>
</evidence>
<name>A0A495A1M8_9BACI</name>
<dbReference type="RefSeq" id="WP_121204426.1">
    <property type="nucleotide sequence ID" value="NZ_RBZP01000007.1"/>
</dbReference>
<dbReference type="OrthoDB" id="2004455at2"/>
<evidence type="ECO:0000256" key="4">
    <source>
        <dbReference type="ARBA" id="ARBA00022679"/>
    </source>
</evidence>
<dbReference type="Pfam" id="PF01687">
    <property type="entry name" value="Flavokinase"/>
    <property type="match status" value="1"/>
</dbReference>
<keyword evidence="3" id="KW-0288">FMN</keyword>
<dbReference type="GO" id="GO:0008531">
    <property type="term" value="F:riboflavin kinase activity"/>
    <property type="evidence" value="ECO:0007669"/>
    <property type="project" value="UniProtKB-EC"/>
</dbReference>
<evidence type="ECO:0000256" key="8">
    <source>
        <dbReference type="SAM" id="MobiDB-lite"/>
    </source>
</evidence>
<dbReference type="GO" id="GO:0005524">
    <property type="term" value="F:ATP binding"/>
    <property type="evidence" value="ECO:0007669"/>
    <property type="project" value="UniProtKB-KW"/>
</dbReference>
<keyword evidence="5" id="KW-0547">Nucleotide-binding</keyword>
<dbReference type="GO" id="GO:0009231">
    <property type="term" value="P:riboflavin biosynthetic process"/>
    <property type="evidence" value="ECO:0007669"/>
    <property type="project" value="InterPro"/>
</dbReference>
<feature type="region of interest" description="Disordered" evidence="8">
    <location>
        <begin position="1"/>
        <end position="23"/>
    </location>
</feature>
<keyword evidence="4" id="KW-0808">Transferase</keyword>
<evidence type="ECO:0000256" key="1">
    <source>
        <dbReference type="ARBA" id="ARBA00012105"/>
    </source>
</evidence>
<comment type="caution">
    <text evidence="10">The sequence shown here is derived from an EMBL/GenBank/DDBJ whole genome shotgun (WGS) entry which is preliminary data.</text>
</comment>
<dbReference type="AlphaFoldDB" id="A0A495A1M8"/>
<comment type="catalytic activity">
    <reaction evidence="7">
        <text>riboflavin + ATP = FMN + ADP + H(+)</text>
        <dbReference type="Rhea" id="RHEA:14357"/>
        <dbReference type="ChEBI" id="CHEBI:15378"/>
        <dbReference type="ChEBI" id="CHEBI:30616"/>
        <dbReference type="ChEBI" id="CHEBI:57986"/>
        <dbReference type="ChEBI" id="CHEBI:58210"/>
        <dbReference type="ChEBI" id="CHEBI:456216"/>
        <dbReference type="EC" id="2.7.1.26"/>
    </reaction>
</comment>
<reference evidence="10 11" key="1">
    <citation type="journal article" date="2016" name="Int. J. Syst. Evol. Microbiol.">
        <title>Oceanobacillus halophilus sp. nov., a novel moderately halophilic bacterium from a hypersaline lake.</title>
        <authorList>
            <person name="Amoozegar M.A."/>
            <person name="Bagheri M."/>
            <person name="Makhdoumi A."/>
            <person name="Nikou M.M."/>
            <person name="Fazeli S.A.S."/>
            <person name="Schumann P."/>
            <person name="Sproer C."/>
            <person name="Sanchez-Porro C."/>
            <person name="Ventosa A."/>
        </authorList>
    </citation>
    <scope>NUCLEOTIDE SEQUENCE [LARGE SCALE GENOMIC DNA]</scope>
    <source>
        <strain evidence="10 11">DSM 23996</strain>
    </source>
</reference>